<feature type="non-terminal residue" evidence="1">
    <location>
        <position position="1"/>
    </location>
</feature>
<proteinExistence type="predicted"/>
<dbReference type="InterPro" id="IPR040521">
    <property type="entry name" value="KDZ"/>
</dbReference>
<organism evidence="1 2">
    <name type="scientific">Mycena rosella</name>
    <name type="common">Pink bonnet</name>
    <name type="synonym">Agaricus rosellus</name>
    <dbReference type="NCBI Taxonomy" id="1033263"/>
    <lineage>
        <taxon>Eukaryota</taxon>
        <taxon>Fungi</taxon>
        <taxon>Dikarya</taxon>
        <taxon>Basidiomycota</taxon>
        <taxon>Agaricomycotina</taxon>
        <taxon>Agaricomycetes</taxon>
        <taxon>Agaricomycetidae</taxon>
        <taxon>Agaricales</taxon>
        <taxon>Marasmiineae</taxon>
        <taxon>Mycenaceae</taxon>
        <taxon>Mycena</taxon>
    </lineage>
</organism>
<name>A0AAD7FHA3_MYCRO</name>
<evidence type="ECO:0000313" key="2">
    <source>
        <dbReference type="Proteomes" id="UP001221757"/>
    </source>
</evidence>
<evidence type="ECO:0000313" key="1">
    <source>
        <dbReference type="EMBL" id="KAJ7620043.1"/>
    </source>
</evidence>
<comment type="caution">
    <text evidence="1">The sequence shown here is derived from an EMBL/GenBank/DDBJ whole genome shotgun (WGS) entry which is preliminary data.</text>
</comment>
<dbReference type="EMBL" id="JARKIE010000707">
    <property type="protein sequence ID" value="KAJ7620043.1"/>
    <property type="molecule type" value="Genomic_DNA"/>
</dbReference>
<dbReference type="Proteomes" id="UP001221757">
    <property type="component" value="Unassembled WGS sequence"/>
</dbReference>
<reference evidence="1" key="1">
    <citation type="submission" date="2023-03" db="EMBL/GenBank/DDBJ databases">
        <title>Massive genome expansion in bonnet fungi (Mycena s.s.) driven by repeated elements and novel gene families across ecological guilds.</title>
        <authorList>
            <consortium name="Lawrence Berkeley National Laboratory"/>
            <person name="Harder C.B."/>
            <person name="Miyauchi S."/>
            <person name="Viragh M."/>
            <person name="Kuo A."/>
            <person name="Thoen E."/>
            <person name="Andreopoulos B."/>
            <person name="Lu D."/>
            <person name="Skrede I."/>
            <person name="Drula E."/>
            <person name="Henrissat B."/>
            <person name="Morin E."/>
            <person name="Kohler A."/>
            <person name="Barry K."/>
            <person name="LaButti K."/>
            <person name="Morin E."/>
            <person name="Salamov A."/>
            <person name="Lipzen A."/>
            <person name="Mereny Z."/>
            <person name="Hegedus B."/>
            <person name="Baldrian P."/>
            <person name="Stursova M."/>
            <person name="Weitz H."/>
            <person name="Taylor A."/>
            <person name="Grigoriev I.V."/>
            <person name="Nagy L.G."/>
            <person name="Martin F."/>
            <person name="Kauserud H."/>
        </authorList>
    </citation>
    <scope>NUCLEOTIDE SEQUENCE</scope>
    <source>
        <strain evidence="1">CBHHK067</strain>
    </source>
</reference>
<accession>A0AAD7FHA3</accession>
<gene>
    <name evidence="1" type="ORF">B0H17DRAFT_846159</name>
</gene>
<protein>
    <submittedName>
        <fullName evidence="1">Uncharacterized protein</fullName>
    </submittedName>
</protein>
<sequence length="147" mass="16646">MRDEVTAAALGMYDQTGLFLLLCHRFVLMVCDMIRSRELTKYGYAVTHHLIKVLHELVMGYEIGCKFRKMVGAHPVLALLACENRFKSLVGTFHGHRHCRLCQPSHLATYVEGVGCDDLEYCKTFFSKSNALAASTCYTSKLHRKQA</sequence>
<keyword evidence="2" id="KW-1185">Reference proteome</keyword>
<dbReference type="AlphaFoldDB" id="A0AAD7FHA3"/>
<dbReference type="Pfam" id="PF18758">
    <property type="entry name" value="KDZ"/>
    <property type="match status" value="1"/>
</dbReference>